<dbReference type="OrthoDB" id="115795at2157"/>
<dbReference type="Pfam" id="PF19131">
    <property type="entry name" value="DUF5814"/>
    <property type="match status" value="1"/>
</dbReference>
<dbReference type="AlphaFoldDB" id="A0A1N7BTR7"/>
<accession>A0A1N7BTR7</accession>
<proteinExistence type="predicted"/>
<dbReference type="Proteomes" id="UP000186914">
    <property type="component" value="Unassembled WGS sequence"/>
</dbReference>
<keyword evidence="2" id="KW-1185">Reference proteome</keyword>
<protein>
    <recommendedName>
        <fullName evidence="3">Helicase</fullName>
    </recommendedName>
</protein>
<organism evidence="1 2">
    <name type="scientific">Haladaptatus litoreus</name>
    <dbReference type="NCBI Taxonomy" id="553468"/>
    <lineage>
        <taxon>Archaea</taxon>
        <taxon>Methanobacteriati</taxon>
        <taxon>Methanobacteriota</taxon>
        <taxon>Stenosarchaea group</taxon>
        <taxon>Halobacteria</taxon>
        <taxon>Halobacteriales</taxon>
        <taxon>Haladaptataceae</taxon>
        <taxon>Haladaptatus</taxon>
    </lineage>
</organism>
<evidence type="ECO:0000313" key="1">
    <source>
        <dbReference type="EMBL" id="SIR54749.1"/>
    </source>
</evidence>
<gene>
    <name evidence="1" type="ORF">SAMN05421858_2754</name>
</gene>
<dbReference type="RefSeq" id="WP_076430740.1">
    <property type="nucleotide sequence ID" value="NZ_FTNO01000002.1"/>
</dbReference>
<dbReference type="InterPro" id="IPR043852">
    <property type="entry name" value="DUF5814"/>
</dbReference>
<name>A0A1N7BTR7_9EURY</name>
<evidence type="ECO:0008006" key="3">
    <source>
        <dbReference type="Google" id="ProtNLM"/>
    </source>
</evidence>
<sequence>MAITDKIYVKNHRQISSQLETNIPKGAFKGATLDILFQGDGMQKLDGATRDRVLDFAEDFLDCDCQSNPYCGCPERKFMRYLLELREGGLGPDAIVDVMTDDYMVYAYSGDVLSFLDNSVRTLEAVEELANVEGDDSAEALARQKKHSLSG</sequence>
<evidence type="ECO:0000313" key="2">
    <source>
        <dbReference type="Proteomes" id="UP000186914"/>
    </source>
</evidence>
<dbReference type="EMBL" id="FTNO01000002">
    <property type="protein sequence ID" value="SIR54749.1"/>
    <property type="molecule type" value="Genomic_DNA"/>
</dbReference>
<reference evidence="2" key="1">
    <citation type="submission" date="2017-01" db="EMBL/GenBank/DDBJ databases">
        <authorList>
            <person name="Varghese N."/>
            <person name="Submissions S."/>
        </authorList>
    </citation>
    <scope>NUCLEOTIDE SEQUENCE [LARGE SCALE GENOMIC DNA]</scope>
    <source>
        <strain evidence="2">CGMCC 1.7737</strain>
    </source>
</reference>